<dbReference type="EMBL" id="BEYQ01000001">
    <property type="protein sequence ID" value="GBD51443.1"/>
    <property type="molecule type" value="Genomic_DNA"/>
</dbReference>
<accession>A0A2H6BMP9</accession>
<dbReference type="Proteomes" id="UP000236321">
    <property type="component" value="Unassembled WGS sequence"/>
</dbReference>
<sequence>MAKFYYGSDQGQAYWINLDQVCFVRLEADKLILKMMEGNVVAIEGEDYDPLKEILWNHTVNCGHLLDEFSVDYGYDNSQSTDDDHLDIEPPTGVPFKPEDCDLDDEIPI</sequence>
<reference evidence="2" key="1">
    <citation type="submission" date="2017-12" db="EMBL/GenBank/DDBJ databases">
        <title>Improved Draft Genome Sequence of Microcystis aeruginosa NIES-298, a Microcystin-Producing Cyanobacterium from Lake Kasumigaura, Japan.</title>
        <authorList>
            <person name="Yamaguchi H."/>
            <person name="Suzuki S."/>
            <person name="Kawachi M."/>
        </authorList>
    </citation>
    <scope>NUCLEOTIDE SEQUENCE [LARGE SCALE GENOMIC DNA]</scope>
    <source>
        <strain evidence="2">NIES-298</strain>
    </source>
</reference>
<proteinExistence type="predicted"/>
<dbReference type="RefSeq" id="WP_103111339.1">
    <property type="nucleotide sequence ID" value="NZ_BEIU01000016.1"/>
</dbReference>
<dbReference type="AlphaFoldDB" id="A0A2H6BMP9"/>
<name>A0A2H6BMP9_MICAE</name>
<gene>
    <name evidence="1" type="ORF">BGM30_05360</name>
</gene>
<organism evidence="1 2">
    <name type="scientific">Microcystis aeruginosa NIES-298</name>
    <dbReference type="NCBI Taxonomy" id="449468"/>
    <lineage>
        <taxon>Bacteria</taxon>
        <taxon>Bacillati</taxon>
        <taxon>Cyanobacteriota</taxon>
        <taxon>Cyanophyceae</taxon>
        <taxon>Oscillatoriophycideae</taxon>
        <taxon>Chroococcales</taxon>
        <taxon>Microcystaceae</taxon>
        <taxon>Microcystis</taxon>
    </lineage>
</organism>
<protein>
    <submittedName>
        <fullName evidence="1">Uncharacterized protein</fullName>
    </submittedName>
</protein>
<evidence type="ECO:0000313" key="1">
    <source>
        <dbReference type="EMBL" id="GBD51443.1"/>
    </source>
</evidence>
<evidence type="ECO:0000313" key="2">
    <source>
        <dbReference type="Proteomes" id="UP000236321"/>
    </source>
</evidence>
<comment type="caution">
    <text evidence="1">The sequence shown here is derived from an EMBL/GenBank/DDBJ whole genome shotgun (WGS) entry which is preliminary data.</text>
</comment>